<evidence type="ECO:0000313" key="6">
    <source>
        <dbReference type="EMBL" id="QFY45172.1"/>
    </source>
</evidence>
<dbReference type="OrthoDB" id="9802264at2"/>
<evidence type="ECO:0000256" key="3">
    <source>
        <dbReference type="ARBA" id="ARBA00022741"/>
    </source>
</evidence>
<comment type="similarity">
    <text evidence="1">Belongs to the ABC transporter superfamily.</text>
</comment>
<keyword evidence="7" id="KW-1185">Reference proteome</keyword>
<evidence type="ECO:0000256" key="2">
    <source>
        <dbReference type="ARBA" id="ARBA00022448"/>
    </source>
</evidence>
<dbReference type="AlphaFoldDB" id="A0A5Q0BPQ1"/>
<keyword evidence="4 6" id="KW-0067">ATP-binding</keyword>
<dbReference type="Pfam" id="PF00005">
    <property type="entry name" value="ABC_tran"/>
    <property type="match status" value="1"/>
</dbReference>
<dbReference type="SMART" id="SM00382">
    <property type="entry name" value="AAA"/>
    <property type="match status" value="1"/>
</dbReference>
<dbReference type="GO" id="GO:0016887">
    <property type="term" value="F:ATP hydrolysis activity"/>
    <property type="evidence" value="ECO:0007669"/>
    <property type="project" value="InterPro"/>
</dbReference>
<proteinExistence type="inferred from homology"/>
<keyword evidence="3" id="KW-0547">Nucleotide-binding</keyword>
<dbReference type="InterPro" id="IPR003439">
    <property type="entry name" value="ABC_transporter-like_ATP-bd"/>
</dbReference>
<gene>
    <name evidence="6" type="ORF">F6R98_17625</name>
</gene>
<evidence type="ECO:0000256" key="4">
    <source>
        <dbReference type="ARBA" id="ARBA00022840"/>
    </source>
</evidence>
<evidence type="ECO:0000259" key="5">
    <source>
        <dbReference type="PROSITE" id="PS50893"/>
    </source>
</evidence>
<dbReference type="PANTHER" id="PTHR42788:SF19">
    <property type="entry name" value="ALIPHATIC SULFONATES IMPORT ATP-BINDING PROTEIN SSUB 2"/>
    <property type="match status" value="1"/>
</dbReference>
<accession>A0A5Q0BPQ1</accession>
<keyword evidence="2" id="KW-0813">Transport</keyword>
<feature type="domain" description="ABC transporter" evidence="5">
    <location>
        <begin position="8"/>
        <end position="229"/>
    </location>
</feature>
<dbReference type="Gene3D" id="3.40.50.300">
    <property type="entry name" value="P-loop containing nucleotide triphosphate hydrolases"/>
    <property type="match status" value="1"/>
</dbReference>
<dbReference type="InterPro" id="IPR027417">
    <property type="entry name" value="P-loop_NTPase"/>
</dbReference>
<organism evidence="6 7">
    <name type="scientific">Candidatus Methylospira mobilis</name>
    <dbReference type="NCBI Taxonomy" id="1808979"/>
    <lineage>
        <taxon>Bacteria</taxon>
        <taxon>Pseudomonadati</taxon>
        <taxon>Pseudomonadota</taxon>
        <taxon>Gammaproteobacteria</taxon>
        <taxon>Methylococcales</taxon>
        <taxon>Methylococcaceae</taxon>
        <taxon>Candidatus Methylospira</taxon>
    </lineage>
</organism>
<dbReference type="PANTHER" id="PTHR42788">
    <property type="entry name" value="TAURINE IMPORT ATP-BINDING PROTEIN-RELATED"/>
    <property type="match status" value="1"/>
</dbReference>
<dbReference type="EMBL" id="CP044205">
    <property type="protein sequence ID" value="QFY45172.1"/>
    <property type="molecule type" value="Genomic_DNA"/>
</dbReference>
<evidence type="ECO:0000256" key="1">
    <source>
        <dbReference type="ARBA" id="ARBA00005417"/>
    </source>
</evidence>
<protein>
    <submittedName>
        <fullName evidence="6">ABC transporter ATP-binding protein</fullName>
    </submittedName>
</protein>
<evidence type="ECO:0000313" key="7">
    <source>
        <dbReference type="Proteomes" id="UP000325755"/>
    </source>
</evidence>
<dbReference type="Proteomes" id="UP000325755">
    <property type="component" value="Chromosome"/>
</dbReference>
<dbReference type="PROSITE" id="PS50893">
    <property type="entry name" value="ABC_TRANSPORTER_2"/>
    <property type="match status" value="1"/>
</dbReference>
<dbReference type="KEGG" id="mmob:F6R98_17625"/>
<dbReference type="InParanoid" id="A0A5Q0BPQ1"/>
<sequence length="246" mass="27372">MTALHIDIRRKRYAGASAAKKSAADQIGNFRLDIAENEFICIFGPSGCGKTTLLNIVSGLDHQFEGVIAGENTAARFSHVFQNPRLLPWRTVRQNIDLAVPKGTSGELVEHLLEETGIAAVQHQYPETLSLGVCRRAALVRAFASRPDFMLLDEPFVSLDAPTARRIRKLLIRLWLENPHGALFVTHDLTEAVTLADRLIFVSAAPMSIVADIRITLPREFRNDNEQVSAFIARIMTQHPQIQTLI</sequence>
<reference evidence="6 7" key="1">
    <citation type="submission" date="2019-09" db="EMBL/GenBank/DDBJ databases">
        <title>Ecophysiology of the spiral-shaped methanotroph Methylospira mobilis as revealed by the complete genome sequence.</title>
        <authorList>
            <person name="Oshkin I.Y."/>
            <person name="Dedysh S.N."/>
            <person name="Miroshnikov K."/>
            <person name="Danilova O.V."/>
            <person name="Hakobyan A."/>
            <person name="Liesack W."/>
        </authorList>
    </citation>
    <scope>NUCLEOTIDE SEQUENCE [LARGE SCALE GENOMIC DNA]</scope>
    <source>
        <strain evidence="6 7">Shm1</strain>
    </source>
</reference>
<dbReference type="InterPro" id="IPR050166">
    <property type="entry name" value="ABC_transporter_ATP-bind"/>
</dbReference>
<dbReference type="InterPro" id="IPR003593">
    <property type="entry name" value="AAA+_ATPase"/>
</dbReference>
<dbReference type="GO" id="GO:0005524">
    <property type="term" value="F:ATP binding"/>
    <property type="evidence" value="ECO:0007669"/>
    <property type="project" value="UniProtKB-KW"/>
</dbReference>
<dbReference type="SUPFAM" id="SSF52540">
    <property type="entry name" value="P-loop containing nucleoside triphosphate hydrolases"/>
    <property type="match status" value="1"/>
</dbReference>
<name>A0A5Q0BPQ1_9GAMM</name>